<protein>
    <submittedName>
        <fullName evidence="1">DUF2783 domain-containing protein</fullName>
    </submittedName>
</protein>
<proteinExistence type="predicted"/>
<keyword evidence="2" id="KW-1185">Reference proteome</keyword>
<evidence type="ECO:0000313" key="2">
    <source>
        <dbReference type="Proteomes" id="UP001320898"/>
    </source>
</evidence>
<dbReference type="EMBL" id="JALIDZ010000002">
    <property type="protein sequence ID" value="MCT8971018.1"/>
    <property type="molecule type" value="Genomic_DNA"/>
</dbReference>
<dbReference type="InterPro" id="IPR021233">
    <property type="entry name" value="DUF2783"/>
</dbReference>
<dbReference type="RefSeq" id="WP_261614593.1">
    <property type="nucleotide sequence ID" value="NZ_JALIDZ010000002.1"/>
</dbReference>
<dbReference type="Pfam" id="PF10932">
    <property type="entry name" value="DUF2783"/>
    <property type="match status" value="1"/>
</dbReference>
<name>A0AAW5QWH8_9HYPH</name>
<organism evidence="1 2">
    <name type="scientific">Microbaculum marinisediminis</name>
    <dbReference type="NCBI Taxonomy" id="2931392"/>
    <lineage>
        <taxon>Bacteria</taxon>
        <taxon>Pseudomonadati</taxon>
        <taxon>Pseudomonadota</taxon>
        <taxon>Alphaproteobacteria</taxon>
        <taxon>Hyphomicrobiales</taxon>
        <taxon>Tepidamorphaceae</taxon>
        <taxon>Microbaculum</taxon>
    </lineage>
</organism>
<dbReference type="AlphaFoldDB" id="A0AAW5QWH8"/>
<evidence type="ECO:0000313" key="1">
    <source>
        <dbReference type="EMBL" id="MCT8971018.1"/>
    </source>
</evidence>
<accession>A0AAW5QWH8</accession>
<reference evidence="1 2" key="1">
    <citation type="submission" date="2022-04" db="EMBL/GenBank/DDBJ databases">
        <authorList>
            <person name="Ye Y.-Q."/>
            <person name="Du Z.-J."/>
        </authorList>
    </citation>
    <scope>NUCLEOTIDE SEQUENCE [LARGE SCALE GENOMIC DNA]</scope>
    <source>
        <strain evidence="1 2">A6E488</strain>
    </source>
</reference>
<comment type="caution">
    <text evidence="1">The sequence shown here is derived from an EMBL/GenBank/DDBJ whole genome shotgun (WGS) entry which is preliminary data.</text>
</comment>
<sequence length="65" mass="7026">MADLDTASRFDNPDAAFHVLVDAHRDLDAEASAEFNARLVLLLANHIGDLDVLRQAVAAARKAAR</sequence>
<gene>
    <name evidence="1" type="ORF">MUB46_04015</name>
</gene>
<dbReference type="Proteomes" id="UP001320898">
    <property type="component" value="Unassembled WGS sequence"/>
</dbReference>